<protein>
    <submittedName>
        <fullName evidence="2">Metal-binding domain-containing protein</fullName>
    </submittedName>
</protein>
<dbReference type="EMBL" id="CP061800">
    <property type="protein sequence ID" value="QTA90178.1"/>
    <property type="molecule type" value="Genomic_DNA"/>
</dbReference>
<organism evidence="2 3">
    <name type="scientific">Desulfonema magnum</name>
    <dbReference type="NCBI Taxonomy" id="45655"/>
    <lineage>
        <taxon>Bacteria</taxon>
        <taxon>Pseudomonadati</taxon>
        <taxon>Thermodesulfobacteriota</taxon>
        <taxon>Desulfobacteria</taxon>
        <taxon>Desulfobacterales</taxon>
        <taxon>Desulfococcaceae</taxon>
        <taxon>Desulfonema</taxon>
    </lineage>
</organism>
<evidence type="ECO:0000313" key="2">
    <source>
        <dbReference type="EMBL" id="QTA90178.1"/>
    </source>
</evidence>
<name>A0A975GRN3_9BACT</name>
<dbReference type="InterPro" id="IPR025961">
    <property type="entry name" value="Metal_resist"/>
</dbReference>
<keyword evidence="1" id="KW-0732">Signal</keyword>
<dbReference type="KEGG" id="dmm:dnm_062390"/>
<sequence>MKKNYVIRWVMALALIAMTGFGANAFADWGMGYGGCPGKRFHAQSRYGGPSWMADLSADEIKKAEEERSAFFTATEDIRQNIYEKKLELKSVMAKKTPDVEKAKTLQKELSEYKARLDMKRLEHIIRMKKINPYLGRGFLEGKFRGRGFGCMNCPMNTMTRGKGYKGKGYGKGSPYGMTQE</sequence>
<feature type="signal peptide" evidence="1">
    <location>
        <begin position="1"/>
        <end position="27"/>
    </location>
</feature>
<gene>
    <name evidence="2" type="ORF">dnm_062390</name>
</gene>
<evidence type="ECO:0000313" key="3">
    <source>
        <dbReference type="Proteomes" id="UP000663722"/>
    </source>
</evidence>
<accession>A0A975GRN3</accession>
<dbReference type="RefSeq" id="WP_207678493.1">
    <property type="nucleotide sequence ID" value="NZ_CP061800.1"/>
</dbReference>
<dbReference type="Proteomes" id="UP000663722">
    <property type="component" value="Chromosome"/>
</dbReference>
<proteinExistence type="predicted"/>
<keyword evidence="3" id="KW-1185">Reference proteome</keyword>
<dbReference type="AlphaFoldDB" id="A0A975GRN3"/>
<evidence type="ECO:0000256" key="1">
    <source>
        <dbReference type="SAM" id="SignalP"/>
    </source>
</evidence>
<feature type="chain" id="PRO_5037017813" evidence="1">
    <location>
        <begin position="28"/>
        <end position="181"/>
    </location>
</feature>
<reference evidence="2" key="1">
    <citation type="journal article" date="2021" name="Microb. Physiol.">
        <title>Proteogenomic Insights into the Physiology of Marine, Sulfate-Reducing, Filamentous Desulfonema limicola and Desulfonema magnum.</title>
        <authorList>
            <person name="Schnaars V."/>
            <person name="Wohlbrand L."/>
            <person name="Scheve S."/>
            <person name="Hinrichs C."/>
            <person name="Reinhardt R."/>
            <person name="Rabus R."/>
        </authorList>
    </citation>
    <scope>NUCLEOTIDE SEQUENCE</scope>
    <source>
        <strain evidence="2">4be13</strain>
    </source>
</reference>
<dbReference type="Gene3D" id="1.20.120.1490">
    <property type="match status" value="1"/>
</dbReference>
<dbReference type="Pfam" id="PF13801">
    <property type="entry name" value="Metal_resist"/>
    <property type="match status" value="1"/>
</dbReference>